<reference evidence="2 3" key="1">
    <citation type="submission" date="2019-09" db="EMBL/GenBank/DDBJ databases">
        <authorList>
            <person name="Kevbrin V."/>
            <person name="Grouzdev D.S."/>
        </authorList>
    </citation>
    <scope>NUCLEOTIDE SEQUENCE [LARGE SCALE GENOMIC DNA]</scope>
    <source>
        <strain evidence="2 3">G-192</strain>
    </source>
</reference>
<dbReference type="EMBL" id="VWOJ01000002">
    <property type="protein sequence ID" value="KAA5803492.1"/>
    <property type="molecule type" value="Genomic_DNA"/>
</dbReference>
<dbReference type="Proteomes" id="UP000325122">
    <property type="component" value="Unassembled WGS sequence"/>
</dbReference>
<proteinExistence type="predicted"/>
<accession>A0A5M6ZFF0</accession>
<dbReference type="InterPro" id="IPR007433">
    <property type="entry name" value="DUF481"/>
</dbReference>
<organism evidence="2 3">
    <name type="scientific">Alkalicaulis satelles</name>
    <dbReference type="NCBI Taxonomy" id="2609175"/>
    <lineage>
        <taxon>Bacteria</taxon>
        <taxon>Pseudomonadati</taxon>
        <taxon>Pseudomonadota</taxon>
        <taxon>Alphaproteobacteria</taxon>
        <taxon>Maricaulales</taxon>
        <taxon>Maricaulaceae</taxon>
        <taxon>Alkalicaulis</taxon>
    </lineage>
</organism>
<evidence type="ECO:0000313" key="2">
    <source>
        <dbReference type="EMBL" id="KAA5803492.1"/>
    </source>
</evidence>
<keyword evidence="3" id="KW-1185">Reference proteome</keyword>
<evidence type="ECO:0000313" key="3">
    <source>
        <dbReference type="Proteomes" id="UP000325122"/>
    </source>
</evidence>
<evidence type="ECO:0000256" key="1">
    <source>
        <dbReference type="SAM" id="SignalP"/>
    </source>
</evidence>
<keyword evidence="1" id="KW-0732">Signal</keyword>
<dbReference type="Pfam" id="PF04338">
    <property type="entry name" value="DUF481"/>
    <property type="match status" value="1"/>
</dbReference>
<dbReference type="AlphaFoldDB" id="A0A5M6ZFF0"/>
<feature type="signal peptide" evidence="1">
    <location>
        <begin position="1"/>
        <end position="20"/>
    </location>
</feature>
<protein>
    <submittedName>
        <fullName evidence="2">DUF481 domain-containing protein</fullName>
    </submittedName>
</protein>
<dbReference type="RefSeq" id="WP_150022760.1">
    <property type="nucleotide sequence ID" value="NZ_VWOJ01000002.1"/>
</dbReference>
<feature type="chain" id="PRO_5024360818" evidence="1">
    <location>
        <begin position="21"/>
        <end position="335"/>
    </location>
</feature>
<comment type="caution">
    <text evidence="2">The sequence shown here is derived from an EMBL/GenBank/DDBJ whole genome shotgun (WGS) entry which is preliminary data.</text>
</comment>
<name>A0A5M6ZFF0_9PROT</name>
<gene>
    <name evidence="2" type="ORF">F1654_06710</name>
</gene>
<sequence length="335" mass="36363">MRALFAASPLAIALSAAALADAPRLPDSLYTLLGAAHETGDAEVFAQAVRLIALTQEPEVVAAGADALSAQAGARARAALGLELMAVEAVTGEALEDAGPDDDEAEEPAGPVSRAIGFVANGKLEHWSGRVRAGLRYDTGNVEREDYTFGLQVTRALAGWGFEGAIDYNYSEIDSRVGRDELIARARGERERGERWTNFIDTRYEQDQLSGFDWKAFAGGGLGYRVYARDDLAWTLRAAPGARWTKDVTGDVDTFAAFDLGSEFQASLTDAVRFTANTNLLFSERSQADQVLALNTALGAVWSVELRYRYRHQFNPEPGFQSNDSRADVALVREF</sequence>